<proteinExistence type="inferred from homology"/>
<dbReference type="PANTHER" id="PTHR30435">
    <property type="entry name" value="FLAGELLAR PROTEIN"/>
    <property type="match status" value="1"/>
</dbReference>
<keyword evidence="8" id="KW-1185">Reference proteome</keyword>
<dbReference type="EMBL" id="CP093547">
    <property type="protein sequence ID" value="UNP28980.1"/>
    <property type="molecule type" value="Genomic_DNA"/>
</dbReference>
<name>A0ABY3XBJ1_9GAMM</name>
<sequence length="408" mass="43303">MLDSIYIGMSGLTAHSKGLQTISNNVANLNTPGFKTTTPRFSDLYYGQRFFGEGPDSARITSAGSGVEYSYSSLNFKQGEIRKSDGQLDLGIEGPGFLALLGEQGVRYARTGQFVIKDDGTIREKNNDLQLTTLAADGSLVPVSLDKQRVSPPKATSSIKFNGNLIMAAAPAAGAPNTDVYSIPNVELYDAAGTKIVATVKFTRDRNAASTLPSNMTLWQVKLETKDGQSLGQGQIRFISSIIESGADQLEITIKSGAGDSKVKLDFSSLSQYSNSSDVRVTKADGYGMGTMASLNVNDTGALVVNYSNGQTTELGTVAMANFSDPQRLIQLGDGLFDASQLPPPNYVGSKQGAGELASGVTEASNVDLSTEFGRLILIQRGFQASSQVISTANEMIMQLFQMKSGQG</sequence>
<reference evidence="7 8" key="1">
    <citation type="submission" date="2022-03" db="EMBL/GenBank/DDBJ databases">
        <title>Complete genome sequence of Lysobacter capsici VKM B-2533 and Lysobacter gummosus 10.1.1, promising sources of lytic agents.</title>
        <authorList>
            <person name="Tarlachkov S.V."/>
            <person name="Kudryakova I.V."/>
            <person name="Afoshin A.S."/>
            <person name="Leontyevskaya E.A."/>
            <person name="Leontyevskaya N.V."/>
        </authorList>
    </citation>
    <scope>NUCLEOTIDE SEQUENCE [LARGE SCALE GENOMIC DNA]</scope>
    <source>
        <strain evidence="7 8">10.1.1</strain>
    </source>
</reference>
<keyword evidence="7" id="KW-0282">Flagellum</keyword>
<keyword evidence="7" id="KW-0966">Cell projection</keyword>
<dbReference type="RefSeq" id="WP_057944509.1">
    <property type="nucleotide sequence ID" value="NZ_CP011131.1"/>
</dbReference>
<dbReference type="SUPFAM" id="SSF117143">
    <property type="entry name" value="Flagellar hook protein flgE"/>
    <property type="match status" value="1"/>
</dbReference>
<protein>
    <recommendedName>
        <fullName evidence="4">Flagellar hook protein FlgE</fullName>
    </recommendedName>
</protein>
<dbReference type="PROSITE" id="PS00588">
    <property type="entry name" value="FLAGELLA_BB_ROD"/>
    <property type="match status" value="1"/>
</dbReference>
<evidence type="ECO:0000313" key="7">
    <source>
        <dbReference type="EMBL" id="UNP28980.1"/>
    </source>
</evidence>
<keyword evidence="7" id="KW-0969">Cilium</keyword>
<organism evidence="7 8">
    <name type="scientific">Lysobacter gummosus</name>
    <dbReference type="NCBI Taxonomy" id="262324"/>
    <lineage>
        <taxon>Bacteria</taxon>
        <taxon>Pseudomonadati</taxon>
        <taxon>Pseudomonadota</taxon>
        <taxon>Gammaproteobacteria</taxon>
        <taxon>Lysobacterales</taxon>
        <taxon>Lysobacteraceae</taxon>
        <taxon>Lysobacter</taxon>
    </lineage>
</organism>
<dbReference type="PANTHER" id="PTHR30435:SF1">
    <property type="entry name" value="FLAGELLAR HOOK PROTEIN FLGE"/>
    <property type="match status" value="1"/>
</dbReference>
<dbReference type="Proteomes" id="UP000829194">
    <property type="component" value="Chromosome"/>
</dbReference>
<dbReference type="Pfam" id="PF06429">
    <property type="entry name" value="Flg_bbr_C"/>
    <property type="match status" value="1"/>
</dbReference>
<dbReference type="InterPro" id="IPR020013">
    <property type="entry name" value="Flagellar_FlgE/F/G"/>
</dbReference>
<dbReference type="Pfam" id="PF00460">
    <property type="entry name" value="Flg_bb_rod"/>
    <property type="match status" value="1"/>
</dbReference>
<feature type="domain" description="Flagellar basal body rod protein N-terminal" evidence="5">
    <location>
        <begin position="5"/>
        <end position="35"/>
    </location>
</feature>
<feature type="domain" description="Flagellar basal-body/hook protein C-terminal" evidence="6">
    <location>
        <begin position="359"/>
        <end position="402"/>
    </location>
</feature>
<evidence type="ECO:0000256" key="2">
    <source>
        <dbReference type="ARBA" id="ARBA00009677"/>
    </source>
</evidence>
<evidence type="ECO:0000313" key="8">
    <source>
        <dbReference type="Proteomes" id="UP000829194"/>
    </source>
</evidence>
<evidence type="ECO:0000256" key="1">
    <source>
        <dbReference type="ARBA" id="ARBA00004117"/>
    </source>
</evidence>
<comment type="function">
    <text evidence="4">A flexible structure which links the flagellar filament to the drive apparatus in the basal body.</text>
</comment>
<dbReference type="InterPro" id="IPR010930">
    <property type="entry name" value="Flg_bb/hook_C_dom"/>
</dbReference>
<keyword evidence="3 4" id="KW-0975">Bacterial flagellum</keyword>
<dbReference type="NCBIfam" id="TIGR03506">
    <property type="entry name" value="FlgEFG_subfam"/>
    <property type="match status" value="1"/>
</dbReference>
<dbReference type="InterPro" id="IPR037925">
    <property type="entry name" value="FlgE/F/G-like"/>
</dbReference>
<dbReference type="InterPro" id="IPR001444">
    <property type="entry name" value="Flag_bb_rod_N"/>
</dbReference>
<comment type="subcellular location">
    <subcellularLocation>
        <location evidence="1 4">Bacterial flagellum basal body</location>
    </subcellularLocation>
</comment>
<dbReference type="InterPro" id="IPR019776">
    <property type="entry name" value="Flagellar_basal_body_rod_CS"/>
</dbReference>
<evidence type="ECO:0000256" key="3">
    <source>
        <dbReference type="ARBA" id="ARBA00023143"/>
    </source>
</evidence>
<dbReference type="Gene3D" id="2.60.98.20">
    <property type="entry name" value="Flagellar hook protein FlgE"/>
    <property type="match status" value="1"/>
</dbReference>
<gene>
    <name evidence="7" type="ORF">MOV92_21315</name>
</gene>
<accession>A0ABY3XBJ1</accession>
<dbReference type="InterPro" id="IPR037058">
    <property type="entry name" value="Falgellar_hook_FlgE_sf"/>
</dbReference>
<evidence type="ECO:0000259" key="6">
    <source>
        <dbReference type="Pfam" id="PF06429"/>
    </source>
</evidence>
<evidence type="ECO:0000259" key="5">
    <source>
        <dbReference type="Pfam" id="PF00460"/>
    </source>
</evidence>
<evidence type="ECO:0000256" key="4">
    <source>
        <dbReference type="RuleBase" id="RU362116"/>
    </source>
</evidence>
<comment type="similarity">
    <text evidence="2 4">Belongs to the flagella basal body rod proteins family.</text>
</comment>